<dbReference type="Pfam" id="PF08242">
    <property type="entry name" value="Methyltransf_12"/>
    <property type="match status" value="1"/>
</dbReference>
<comment type="caution">
    <text evidence="14">The sequence shown here is derived from an EMBL/GenBank/DDBJ whole genome shotgun (WGS) entry which is preliminary data.</text>
</comment>
<evidence type="ECO:0000313" key="14">
    <source>
        <dbReference type="EMBL" id="MBB5272680.1"/>
    </source>
</evidence>
<dbReference type="CDD" id="cd02440">
    <property type="entry name" value="AdoMet_MTases"/>
    <property type="match status" value="1"/>
</dbReference>
<evidence type="ECO:0000256" key="4">
    <source>
        <dbReference type="ARBA" id="ARBA00022603"/>
    </source>
</evidence>
<dbReference type="AlphaFoldDB" id="A0A7W8M9T6"/>
<evidence type="ECO:0000256" key="5">
    <source>
        <dbReference type="ARBA" id="ARBA00022679"/>
    </source>
</evidence>
<dbReference type="Gene3D" id="3.40.50.150">
    <property type="entry name" value="Vaccinia Virus protein VP39"/>
    <property type="match status" value="1"/>
</dbReference>
<dbReference type="GO" id="GO:0046872">
    <property type="term" value="F:metal ion binding"/>
    <property type="evidence" value="ECO:0007669"/>
    <property type="project" value="UniProtKB-KW"/>
</dbReference>
<sequence length="206" mass="22484">MANPGEEFDRSLQARRMQAVLDQVCAAGARSVLDAGCGDGDLLVRLAELPDLTRIVGLDPDPDKILAARAALGLESPWTSTRISLEPVSLFEYARAPERFDVCTMVEVIEHVDPGRLGALERALFGQIRARAVVVTTPNRDYNARLGMPPGSFRHPDHRFEWGRARFGEWARRVAGEHGLQAELSGIGDLDPALGAPTQMAVFTRA</sequence>
<comment type="catalytic activity">
    <reaction evidence="12">
        <text>small RNA 3'-end nucleotide + S-adenosyl-L-methionine = small RNA 3'-end 2'-O-methylnucleotide + S-adenosyl-L-homocysteine + H(+)</text>
        <dbReference type="Rhea" id="RHEA:37887"/>
        <dbReference type="Rhea" id="RHEA-COMP:10415"/>
        <dbReference type="Rhea" id="RHEA-COMP:10416"/>
        <dbReference type="ChEBI" id="CHEBI:15378"/>
        <dbReference type="ChEBI" id="CHEBI:57856"/>
        <dbReference type="ChEBI" id="CHEBI:59789"/>
        <dbReference type="ChEBI" id="CHEBI:74896"/>
        <dbReference type="ChEBI" id="CHEBI:74898"/>
        <dbReference type="EC" id="2.1.1.386"/>
    </reaction>
</comment>
<evidence type="ECO:0000256" key="8">
    <source>
        <dbReference type="ARBA" id="ARBA00022842"/>
    </source>
</evidence>
<evidence type="ECO:0000256" key="1">
    <source>
        <dbReference type="ARBA" id="ARBA00001946"/>
    </source>
</evidence>
<dbReference type="SUPFAM" id="SSF53335">
    <property type="entry name" value="S-adenosyl-L-methionine-dependent methyltransferases"/>
    <property type="match status" value="1"/>
</dbReference>
<dbReference type="InterPro" id="IPR029063">
    <property type="entry name" value="SAM-dependent_MTases_sf"/>
</dbReference>
<keyword evidence="6" id="KW-0949">S-adenosyl-L-methionine</keyword>
<dbReference type="Proteomes" id="UP000532440">
    <property type="component" value="Unassembled WGS sequence"/>
</dbReference>
<evidence type="ECO:0000256" key="7">
    <source>
        <dbReference type="ARBA" id="ARBA00022723"/>
    </source>
</evidence>
<dbReference type="GO" id="GO:0090486">
    <property type="term" value="F:small RNA 2'-O-methyltransferase activity"/>
    <property type="evidence" value="ECO:0007669"/>
    <property type="project" value="UniProtKB-EC"/>
</dbReference>
<keyword evidence="8" id="KW-0460">Magnesium</keyword>
<name>A0A7W8M9T6_9BURK</name>
<dbReference type="GO" id="GO:0003723">
    <property type="term" value="F:RNA binding"/>
    <property type="evidence" value="ECO:0007669"/>
    <property type="project" value="UniProtKB-KW"/>
</dbReference>
<evidence type="ECO:0000256" key="12">
    <source>
        <dbReference type="ARBA" id="ARBA00048418"/>
    </source>
</evidence>
<keyword evidence="5 14" id="KW-0808">Transferase</keyword>
<evidence type="ECO:0000256" key="6">
    <source>
        <dbReference type="ARBA" id="ARBA00022691"/>
    </source>
</evidence>
<dbReference type="RefSeq" id="WP_183968440.1">
    <property type="nucleotide sequence ID" value="NZ_BAABEW010000012.1"/>
</dbReference>
<keyword evidence="10" id="KW-0943">RNA-mediated gene silencing</keyword>
<dbReference type="GO" id="GO:0001510">
    <property type="term" value="P:RNA methylation"/>
    <property type="evidence" value="ECO:0007669"/>
    <property type="project" value="InterPro"/>
</dbReference>
<accession>A0A7W8M9T6</accession>
<evidence type="ECO:0000256" key="2">
    <source>
        <dbReference type="ARBA" id="ARBA00009026"/>
    </source>
</evidence>
<feature type="domain" description="Methyltransferase type 12" evidence="13">
    <location>
        <begin position="33"/>
        <end position="122"/>
    </location>
</feature>
<evidence type="ECO:0000259" key="13">
    <source>
        <dbReference type="Pfam" id="PF08242"/>
    </source>
</evidence>
<keyword evidence="7" id="KW-0479">Metal-binding</keyword>
<organism evidence="14 15">
    <name type="scientific">Quisquiliibacterium transsilvanicum</name>
    <dbReference type="NCBI Taxonomy" id="1549638"/>
    <lineage>
        <taxon>Bacteria</taxon>
        <taxon>Pseudomonadati</taxon>
        <taxon>Pseudomonadota</taxon>
        <taxon>Betaproteobacteria</taxon>
        <taxon>Burkholderiales</taxon>
        <taxon>Burkholderiaceae</taxon>
        <taxon>Quisquiliibacterium</taxon>
    </lineage>
</organism>
<dbReference type="PANTHER" id="PTHR21404:SF3">
    <property type="entry name" value="SMALL RNA 2'-O-METHYLTRANSFERASE"/>
    <property type="match status" value="1"/>
</dbReference>
<evidence type="ECO:0000256" key="3">
    <source>
        <dbReference type="ARBA" id="ARBA00021330"/>
    </source>
</evidence>
<comment type="cofactor">
    <cofactor evidence="1">
        <name>Mg(2+)</name>
        <dbReference type="ChEBI" id="CHEBI:18420"/>
    </cofactor>
</comment>
<reference evidence="14 15" key="1">
    <citation type="submission" date="2020-08" db="EMBL/GenBank/DDBJ databases">
        <title>Genomic Encyclopedia of Type Strains, Phase IV (KMG-IV): sequencing the most valuable type-strain genomes for metagenomic binning, comparative biology and taxonomic classification.</title>
        <authorList>
            <person name="Goeker M."/>
        </authorList>
    </citation>
    <scope>NUCLEOTIDE SEQUENCE [LARGE SCALE GENOMIC DNA]</scope>
    <source>
        <strain evidence="14 15">DSM 29781</strain>
    </source>
</reference>
<evidence type="ECO:0000256" key="10">
    <source>
        <dbReference type="ARBA" id="ARBA00023158"/>
    </source>
</evidence>
<evidence type="ECO:0000256" key="9">
    <source>
        <dbReference type="ARBA" id="ARBA00022884"/>
    </source>
</evidence>
<dbReference type="EMBL" id="JACHGB010000005">
    <property type="protein sequence ID" value="MBB5272680.1"/>
    <property type="molecule type" value="Genomic_DNA"/>
</dbReference>
<dbReference type="PANTHER" id="PTHR21404">
    <property type="entry name" value="HEN1"/>
    <property type="match status" value="1"/>
</dbReference>
<dbReference type="EC" id="2.1.1.386" evidence="11"/>
<dbReference type="InterPro" id="IPR026610">
    <property type="entry name" value="Hen1"/>
</dbReference>
<dbReference type="GO" id="GO:0031047">
    <property type="term" value="P:regulatory ncRNA-mediated gene silencing"/>
    <property type="evidence" value="ECO:0007669"/>
    <property type="project" value="UniProtKB-KW"/>
</dbReference>
<protein>
    <recommendedName>
        <fullName evidence="3">Small RNA 2'-O-methyltransferase</fullName>
        <ecNumber evidence="11">2.1.1.386</ecNumber>
    </recommendedName>
</protein>
<evidence type="ECO:0000256" key="11">
    <source>
        <dbReference type="ARBA" id="ARBA00035025"/>
    </source>
</evidence>
<comment type="similarity">
    <text evidence="2">Belongs to the methyltransferase superfamily. HEN1 family.</text>
</comment>
<keyword evidence="15" id="KW-1185">Reference proteome</keyword>
<keyword evidence="9" id="KW-0694">RNA-binding</keyword>
<dbReference type="InterPro" id="IPR013217">
    <property type="entry name" value="Methyltransf_12"/>
</dbReference>
<gene>
    <name evidence="14" type="ORF">HNQ70_002703</name>
</gene>
<keyword evidence="4 14" id="KW-0489">Methyltransferase</keyword>
<evidence type="ECO:0000313" key="15">
    <source>
        <dbReference type="Proteomes" id="UP000532440"/>
    </source>
</evidence>
<proteinExistence type="inferred from homology"/>